<dbReference type="SUPFAM" id="SSF140459">
    <property type="entry name" value="PE/PPE dimer-like"/>
    <property type="match status" value="1"/>
</dbReference>
<feature type="transmembrane region" description="Helical" evidence="2">
    <location>
        <begin position="259"/>
        <end position="279"/>
    </location>
</feature>
<evidence type="ECO:0000259" key="4">
    <source>
        <dbReference type="Pfam" id="PF18878"/>
    </source>
</evidence>
<dbReference type="InterPro" id="IPR000030">
    <property type="entry name" value="PPE_dom"/>
</dbReference>
<name>A0ABN5YV78_9MYCO</name>
<keyword evidence="2" id="KW-1133">Transmembrane helix</keyword>
<evidence type="ECO:0000256" key="2">
    <source>
        <dbReference type="SAM" id="Phobius"/>
    </source>
</evidence>
<dbReference type="RefSeq" id="WP_425272314.1">
    <property type="nucleotide sequence ID" value="NZ_CP122994.1"/>
</dbReference>
<dbReference type="InterPro" id="IPR043641">
    <property type="entry name" value="PPE-PPW_C"/>
</dbReference>
<dbReference type="InterPro" id="IPR038332">
    <property type="entry name" value="PPE_sf"/>
</dbReference>
<proteinExistence type="inferred from homology"/>
<keyword evidence="6" id="KW-1185">Reference proteome</keyword>
<reference evidence="5 6" key="1">
    <citation type="journal article" date="2019" name="Emerg. Microbes Infect.">
        <title>Comprehensive subspecies identification of 175 nontuberculous mycobacteria species based on 7547 genomic profiles.</title>
        <authorList>
            <person name="Matsumoto Y."/>
            <person name="Kinjo T."/>
            <person name="Motooka D."/>
            <person name="Nabeya D."/>
            <person name="Jung N."/>
            <person name="Uechi K."/>
            <person name="Horii T."/>
            <person name="Iida T."/>
            <person name="Fujita J."/>
            <person name="Nakamura S."/>
        </authorList>
    </citation>
    <scope>NUCLEOTIDE SEQUENCE [LARGE SCALE GENOMIC DNA]</scope>
    <source>
        <strain evidence="5 6">JCM 15296</strain>
    </source>
</reference>
<evidence type="ECO:0000313" key="6">
    <source>
        <dbReference type="Proteomes" id="UP000465609"/>
    </source>
</evidence>
<protein>
    <submittedName>
        <fullName evidence="5">PPE family protein PPE1</fullName>
    </submittedName>
</protein>
<evidence type="ECO:0000259" key="3">
    <source>
        <dbReference type="Pfam" id="PF00823"/>
    </source>
</evidence>
<accession>A0ABN5YV78</accession>
<feature type="domain" description="PPE" evidence="3">
    <location>
        <begin position="6"/>
        <end position="169"/>
    </location>
</feature>
<dbReference type="Gene3D" id="1.20.1260.20">
    <property type="entry name" value="PPE superfamily"/>
    <property type="match status" value="1"/>
</dbReference>
<dbReference type="Pfam" id="PF00823">
    <property type="entry name" value="PPE"/>
    <property type="match status" value="1"/>
</dbReference>
<comment type="similarity">
    <text evidence="1">Belongs to the mycobacterial PPE family.</text>
</comment>
<keyword evidence="2" id="KW-0812">Transmembrane</keyword>
<dbReference type="EMBL" id="AP022577">
    <property type="protein sequence ID" value="BBX84459.1"/>
    <property type="molecule type" value="Genomic_DNA"/>
</dbReference>
<dbReference type="Pfam" id="PF18878">
    <property type="entry name" value="PPE-PPW"/>
    <property type="match status" value="1"/>
</dbReference>
<dbReference type="Proteomes" id="UP000465609">
    <property type="component" value="Chromosome"/>
</dbReference>
<dbReference type="PANTHER" id="PTHR46766:SF1">
    <property type="entry name" value="GLUTAMINE-RICH PROTEIN 2"/>
    <property type="match status" value="1"/>
</dbReference>
<evidence type="ECO:0000256" key="1">
    <source>
        <dbReference type="ARBA" id="ARBA00010652"/>
    </source>
</evidence>
<dbReference type="PANTHER" id="PTHR46766">
    <property type="entry name" value="GLUTAMINE-RICH PROTEIN 2"/>
    <property type="match status" value="1"/>
</dbReference>
<organism evidence="5 6">
    <name type="scientific">Mycolicibacterium aubagnense</name>
    <dbReference type="NCBI Taxonomy" id="319707"/>
    <lineage>
        <taxon>Bacteria</taxon>
        <taxon>Bacillati</taxon>
        <taxon>Actinomycetota</taxon>
        <taxon>Actinomycetes</taxon>
        <taxon>Mycobacteriales</taxon>
        <taxon>Mycobacteriaceae</taxon>
        <taxon>Mycolicibacterium</taxon>
    </lineage>
</organism>
<sequence length="480" mass="48639">MTAPIWMALPPEVHSALLSAGPGPGSLLAAAAQWQQLSAQYQQAAVELTAILGNVQAGAWEGPSAAQYLAAHLPYLAWLEQSAVSSALSAAQHETVAAAYSTALAIMPSPAELAANHAVNGVLVATNFFGVNTIPIALNEADYVRMWVQAAETMTGYQAVSQTALAAVPVAQPAPDILKADVQPQGLLLNPPTSPGELLSDIATFIQQLGGAGQVEQLLEDFQYFFQQLGFSPATAAVLAFVALWLYDVLWYPYYASYLLLLAPFFAPALSALGALALLNKIPLAATTPVPDPVQPVSATHATPKTDSAVATAPPIAAAGGVPSSTPAPQAASAAPPAAGTAPVVSYAVLGPEPPAVGAGPKFDAETPDSAVNPAAAAAAAPAVVGAGRRARRARGTRSRGHGYRFEYLDMDGAAAEPAPQHSAGISAGGQGAGPIGFSGARSATGFAPAGLVERSPAGMNASVPLLPNTWNSGDGVTEE</sequence>
<keyword evidence="2" id="KW-0472">Membrane</keyword>
<feature type="domain" description="PPE-PPW subfamily C-terminal" evidence="4">
    <location>
        <begin position="428"/>
        <end position="471"/>
    </location>
</feature>
<feature type="transmembrane region" description="Helical" evidence="2">
    <location>
        <begin position="229"/>
        <end position="247"/>
    </location>
</feature>
<evidence type="ECO:0000313" key="5">
    <source>
        <dbReference type="EMBL" id="BBX84459.1"/>
    </source>
</evidence>
<gene>
    <name evidence="5" type="primary">PPE1</name>
    <name evidence="5" type="ORF">MAUB_23320</name>
</gene>